<feature type="transmembrane region" description="Helical" evidence="1">
    <location>
        <begin position="59"/>
        <end position="80"/>
    </location>
</feature>
<feature type="transmembrane region" description="Helical" evidence="1">
    <location>
        <begin position="29"/>
        <end position="47"/>
    </location>
</feature>
<keyword evidence="1" id="KW-0472">Membrane</keyword>
<gene>
    <name evidence="2" type="ORF">EK403_15510</name>
</gene>
<keyword evidence="1" id="KW-1133">Transmembrane helix</keyword>
<dbReference type="AlphaFoldDB" id="A0A4Q0MDZ2"/>
<keyword evidence="3" id="KW-1185">Reference proteome</keyword>
<accession>A0A4Q0MDZ2</accession>
<comment type="caution">
    <text evidence="2">The sequence shown here is derived from an EMBL/GenBank/DDBJ whole genome shotgun (WGS) entry which is preliminary data.</text>
</comment>
<sequence>MGSIVERQRWLYGEVVAALNGLATEGLTGTPLLVAAAFGFGLLHAFSPGHGKAVMTARYAGEGGALGAIASTALLILVHATHRAEYSLLTRH</sequence>
<dbReference type="Proteomes" id="UP000289708">
    <property type="component" value="Unassembled WGS sequence"/>
</dbReference>
<organism evidence="2 3">
    <name type="scientific">Hansschlegelia zhihuaiae</name>
    <dbReference type="NCBI Taxonomy" id="405005"/>
    <lineage>
        <taxon>Bacteria</taxon>
        <taxon>Pseudomonadati</taxon>
        <taxon>Pseudomonadota</taxon>
        <taxon>Alphaproteobacteria</taxon>
        <taxon>Hyphomicrobiales</taxon>
        <taxon>Methylopilaceae</taxon>
        <taxon>Hansschlegelia</taxon>
    </lineage>
</organism>
<dbReference type="OrthoDB" id="8266312at2"/>
<dbReference type="EMBL" id="RYFI01000015">
    <property type="protein sequence ID" value="RXF71475.1"/>
    <property type="molecule type" value="Genomic_DNA"/>
</dbReference>
<protein>
    <recommendedName>
        <fullName evidence="4">Nickel/cobalt efflux system</fullName>
    </recommendedName>
</protein>
<name>A0A4Q0MDZ2_9HYPH</name>
<evidence type="ECO:0000313" key="2">
    <source>
        <dbReference type="EMBL" id="RXF71475.1"/>
    </source>
</evidence>
<keyword evidence="1" id="KW-0812">Transmembrane</keyword>
<evidence type="ECO:0000256" key="1">
    <source>
        <dbReference type="SAM" id="Phobius"/>
    </source>
</evidence>
<reference evidence="2 3" key="1">
    <citation type="submission" date="2018-12" db="EMBL/GenBank/DDBJ databases">
        <title>bacterium Hansschlegelia zhihuaiae S113.</title>
        <authorList>
            <person name="He J."/>
        </authorList>
    </citation>
    <scope>NUCLEOTIDE SEQUENCE [LARGE SCALE GENOMIC DNA]</scope>
    <source>
        <strain evidence="2 3">S 113</strain>
    </source>
</reference>
<evidence type="ECO:0008006" key="4">
    <source>
        <dbReference type="Google" id="ProtNLM"/>
    </source>
</evidence>
<dbReference type="RefSeq" id="WP_128778371.1">
    <property type="nucleotide sequence ID" value="NZ_RYFI01000015.1"/>
</dbReference>
<evidence type="ECO:0000313" key="3">
    <source>
        <dbReference type="Proteomes" id="UP000289708"/>
    </source>
</evidence>
<proteinExistence type="predicted"/>